<feature type="region of interest" description="Disordered" evidence="2">
    <location>
        <begin position="82"/>
        <end position="134"/>
    </location>
</feature>
<reference evidence="3" key="1">
    <citation type="journal article" date="2021" name="Sci. Rep.">
        <title>Diploid genomic architecture of Nitzschia inconspicua, an elite biomass production diatom.</title>
        <authorList>
            <person name="Oliver A."/>
            <person name="Podell S."/>
            <person name="Pinowska A."/>
            <person name="Traller J.C."/>
            <person name="Smith S.R."/>
            <person name="McClure R."/>
            <person name="Beliaev A."/>
            <person name="Bohutskyi P."/>
            <person name="Hill E.A."/>
            <person name="Rabines A."/>
            <person name="Zheng H."/>
            <person name="Allen L.Z."/>
            <person name="Kuo A."/>
            <person name="Grigoriev I.V."/>
            <person name="Allen A.E."/>
            <person name="Hazlebeck D."/>
            <person name="Allen E.E."/>
        </authorList>
    </citation>
    <scope>NUCLEOTIDE SEQUENCE</scope>
    <source>
        <strain evidence="3">Hildebrandi</strain>
    </source>
</reference>
<gene>
    <name evidence="3" type="ORF">IV203_005339</name>
</gene>
<feature type="compositionally biased region" description="Basic residues" evidence="2">
    <location>
        <begin position="278"/>
        <end position="289"/>
    </location>
</feature>
<sequence>MSQGYEADGNLMSSEETLKRWLETKERGKKLSKNPLSFIRISDNDESAIKRKSIHWSRRKELHPKAFLRTIIRQKHHLLPTQNRVLLERKSFPDSHSRKPGNFPSRPKETSPQTKDLTKTCYNWKTEPKPQRPCSAMKMSYQASSSFSKPGCHSSINSKSPLPPPRCEVMILTGKELVLDTTHSPPTSPMEWSVPTELSELESDKTFEEKDTAISRTEIDVMLEVTHKLNNSGYPLPSKQDDASSDVFVPAKENSCLVDHFLNLSIESTSSRVSFVNLKRRGRRSRNKHPPFNNQTNASEERKKNEASEKQPQFLTRRQNMRDADTFSQMMESDDDYDATAVGREFTPKKRRSQGRLSEICTLCGLDNAPDRAQNDHQQGLATIHREPVEEKESDTENLVRVCPDFAKFDGKTILDCIPEDNVHYHCTQTSETSKRLEGMQSQTRSLQIDKKKLQDRIFMSTKDYEKRVTPFRNIFEEKRILRAANSKLKQENESINQTLLSAVSSLQDQMSTALTTALQNKTELEEKLFLAESTIQKLLRTQTNGVYSEI</sequence>
<name>A0A9K3PGU7_9STRA</name>
<reference evidence="3" key="2">
    <citation type="submission" date="2021-04" db="EMBL/GenBank/DDBJ databases">
        <authorList>
            <person name="Podell S."/>
        </authorList>
    </citation>
    <scope>NUCLEOTIDE SEQUENCE</scope>
    <source>
        <strain evidence="3">Hildebrandi</strain>
    </source>
</reference>
<proteinExistence type="predicted"/>
<feature type="compositionally biased region" description="Basic and acidic residues" evidence="2">
    <location>
        <begin position="299"/>
        <end position="309"/>
    </location>
</feature>
<comment type="caution">
    <text evidence="3">The sequence shown here is derived from an EMBL/GenBank/DDBJ whole genome shotgun (WGS) entry which is preliminary data.</text>
</comment>
<evidence type="ECO:0000256" key="1">
    <source>
        <dbReference type="SAM" id="Coils"/>
    </source>
</evidence>
<feature type="compositionally biased region" description="Basic and acidic residues" evidence="2">
    <location>
        <begin position="86"/>
        <end position="97"/>
    </location>
</feature>
<evidence type="ECO:0000256" key="2">
    <source>
        <dbReference type="SAM" id="MobiDB-lite"/>
    </source>
</evidence>
<evidence type="ECO:0000313" key="3">
    <source>
        <dbReference type="EMBL" id="KAG7346271.1"/>
    </source>
</evidence>
<feature type="coiled-coil region" evidence="1">
    <location>
        <begin position="437"/>
        <end position="542"/>
    </location>
</feature>
<dbReference type="OrthoDB" id="56984at2759"/>
<protein>
    <submittedName>
        <fullName evidence="3">Uncharacterized protein</fullName>
    </submittedName>
</protein>
<feature type="compositionally biased region" description="Polar residues" evidence="2">
    <location>
        <begin position="110"/>
        <end position="123"/>
    </location>
</feature>
<keyword evidence="1" id="KW-0175">Coiled coil</keyword>
<evidence type="ECO:0000313" key="4">
    <source>
        <dbReference type="Proteomes" id="UP000693970"/>
    </source>
</evidence>
<dbReference type="AlphaFoldDB" id="A0A9K3PGU7"/>
<dbReference type="EMBL" id="JAGRRH010000021">
    <property type="protein sequence ID" value="KAG7346271.1"/>
    <property type="molecule type" value="Genomic_DNA"/>
</dbReference>
<feature type="region of interest" description="Disordered" evidence="2">
    <location>
        <begin position="277"/>
        <end position="320"/>
    </location>
</feature>
<dbReference type="Proteomes" id="UP000693970">
    <property type="component" value="Unassembled WGS sequence"/>
</dbReference>
<keyword evidence="4" id="KW-1185">Reference proteome</keyword>
<organism evidence="3 4">
    <name type="scientific">Nitzschia inconspicua</name>
    <dbReference type="NCBI Taxonomy" id="303405"/>
    <lineage>
        <taxon>Eukaryota</taxon>
        <taxon>Sar</taxon>
        <taxon>Stramenopiles</taxon>
        <taxon>Ochrophyta</taxon>
        <taxon>Bacillariophyta</taxon>
        <taxon>Bacillariophyceae</taxon>
        <taxon>Bacillariophycidae</taxon>
        <taxon>Bacillariales</taxon>
        <taxon>Bacillariaceae</taxon>
        <taxon>Nitzschia</taxon>
    </lineage>
</organism>
<accession>A0A9K3PGU7</accession>